<keyword evidence="2 3" id="KW-0479">Metal-binding</keyword>
<evidence type="ECO:0008006" key="7">
    <source>
        <dbReference type="Google" id="ProtNLM"/>
    </source>
</evidence>
<evidence type="ECO:0000313" key="5">
    <source>
        <dbReference type="EMBL" id="GGC68494.1"/>
    </source>
</evidence>
<dbReference type="Proteomes" id="UP000651668">
    <property type="component" value="Unassembled WGS sequence"/>
</dbReference>
<dbReference type="Gene3D" id="1.20.120.450">
    <property type="entry name" value="dinb family like domain"/>
    <property type="match status" value="1"/>
</dbReference>
<feature type="chain" id="PRO_5037839082" description="Damage-inducible protein DinB" evidence="4">
    <location>
        <begin position="34"/>
        <end position="187"/>
    </location>
</feature>
<gene>
    <name evidence="5" type="ORF">GCM10011387_22380</name>
</gene>
<evidence type="ECO:0000256" key="1">
    <source>
        <dbReference type="ARBA" id="ARBA00008635"/>
    </source>
</evidence>
<feature type="binding site" evidence="3">
    <location>
        <position position="166"/>
    </location>
    <ligand>
        <name>a divalent metal cation</name>
        <dbReference type="ChEBI" id="CHEBI:60240"/>
    </ligand>
</feature>
<proteinExistence type="inferred from homology"/>
<comment type="caution">
    <text evidence="5">The sequence shown here is derived from an EMBL/GenBank/DDBJ whole genome shotgun (WGS) entry which is preliminary data.</text>
</comment>
<feature type="binding site" evidence="3">
    <location>
        <position position="80"/>
    </location>
    <ligand>
        <name>a divalent metal cation</name>
        <dbReference type="ChEBI" id="CHEBI:60240"/>
    </ligand>
</feature>
<dbReference type="InterPro" id="IPR007837">
    <property type="entry name" value="DinB"/>
</dbReference>
<dbReference type="SUPFAM" id="SSF109854">
    <property type="entry name" value="DinB/YfiT-like putative metalloenzymes"/>
    <property type="match status" value="1"/>
</dbReference>
<feature type="binding site" evidence="3">
    <location>
        <position position="162"/>
    </location>
    <ligand>
        <name>a divalent metal cation</name>
        <dbReference type="ChEBI" id="CHEBI:60240"/>
    </ligand>
</feature>
<dbReference type="InterPro" id="IPR034660">
    <property type="entry name" value="DinB/YfiT-like"/>
</dbReference>
<evidence type="ECO:0000256" key="2">
    <source>
        <dbReference type="ARBA" id="ARBA00022723"/>
    </source>
</evidence>
<reference evidence="5" key="2">
    <citation type="submission" date="2020-09" db="EMBL/GenBank/DDBJ databases">
        <authorList>
            <person name="Sun Q."/>
            <person name="Zhou Y."/>
        </authorList>
    </citation>
    <scope>NUCLEOTIDE SEQUENCE</scope>
    <source>
        <strain evidence="5">CGMCC 1.15343</strain>
    </source>
</reference>
<protein>
    <recommendedName>
        <fullName evidence="7">Damage-inducible protein DinB</fullName>
    </recommendedName>
</protein>
<dbReference type="GO" id="GO:0046872">
    <property type="term" value="F:metal ion binding"/>
    <property type="evidence" value="ECO:0007669"/>
    <property type="project" value="UniProtKB-KW"/>
</dbReference>
<reference evidence="5" key="1">
    <citation type="journal article" date="2014" name="Int. J. Syst. Evol. Microbiol.">
        <title>Complete genome sequence of Corynebacterium casei LMG S-19264T (=DSM 44701T), isolated from a smear-ripened cheese.</title>
        <authorList>
            <consortium name="US DOE Joint Genome Institute (JGI-PGF)"/>
            <person name="Walter F."/>
            <person name="Albersmeier A."/>
            <person name="Kalinowski J."/>
            <person name="Ruckert C."/>
        </authorList>
    </citation>
    <scope>NUCLEOTIDE SEQUENCE</scope>
    <source>
        <strain evidence="5">CGMCC 1.15343</strain>
    </source>
</reference>
<feature type="signal peptide" evidence="4">
    <location>
        <begin position="1"/>
        <end position="33"/>
    </location>
</feature>
<dbReference type="Pfam" id="PF05163">
    <property type="entry name" value="DinB"/>
    <property type="match status" value="1"/>
</dbReference>
<evidence type="ECO:0000256" key="4">
    <source>
        <dbReference type="SAM" id="SignalP"/>
    </source>
</evidence>
<sequence length="187" mass="21064">MGYFWFKKQDIMKILKQTISLMLFMLMIGSAKAQTSTEDITKDWERAKAYTKEYLDAMPEKSFSLKPTPEMRSFADQMFHLADANYGFVSAVGQEKSPAAVSGLEKGSDKSKATVTKETLASYDFVIATIKKLNSTQLNEQTKLFGKFDLSKGKVLEKAFEHQTHHRGQATVYLRLAGVTPPAEKLF</sequence>
<organism evidence="5 6">
    <name type="scientific">Pedobacter quisquiliarum</name>
    <dbReference type="NCBI Taxonomy" id="1834438"/>
    <lineage>
        <taxon>Bacteria</taxon>
        <taxon>Pseudomonadati</taxon>
        <taxon>Bacteroidota</taxon>
        <taxon>Sphingobacteriia</taxon>
        <taxon>Sphingobacteriales</taxon>
        <taxon>Sphingobacteriaceae</taxon>
        <taxon>Pedobacter</taxon>
    </lineage>
</organism>
<evidence type="ECO:0000256" key="3">
    <source>
        <dbReference type="PIRSR" id="PIRSR607837-1"/>
    </source>
</evidence>
<dbReference type="EMBL" id="BMIL01000007">
    <property type="protein sequence ID" value="GGC68494.1"/>
    <property type="molecule type" value="Genomic_DNA"/>
</dbReference>
<name>A0A916XFP5_9SPHI</name>
<evidence type="ECO:0000313" key="6">
    <source>
        <dbReference type="Proteomes" id="UP000651668"/>
    </source>
</evidence>
<keyword evidence="4" id="KW-0732">Signal</keyword>
<keyword evidence="6" id="KW-1185">Reference proteome</keyword>
<accession>A0A916XFP5</accession>
<comment type="similarity">
    <text evidence="1">Belongs to the DinB family.</text>
</comment>
<dbReference type="AlphaFoldDB" id="A0A916XFP5"/>